<keyword evidence="4" id="KW-1133">Transmembrane helix</keyword>
<sequence>MARAVSALGRSLLRGERDVDSLDEVRGPESDESRIAGRATDRDDAEEGGDGARDDTAVDGNVDTSGDVPDGTGGDEEERDAALDSLTPEDVKESPTVNRRQVAVFASVAALLIGTVAAGAGAGWFLVQHRDANQARDRDKSVMDTAGRVAADLVTLRAGSADDDIKKIQESSTGEFRQQIGDSTSSFAAVLRQGEVDSTGKASQLAIEESGDDQSVVLAAVTSTLKNSESPEAQQRVYRMRVTLDRSGSNWLVSKVEFVA</sequence>
<evidence type="ECO:0000256" key="1">
    <source>
        <dbReference type="ARBA" id="ARBA00004370"/>
    </source>
</evidence>
<reference evidence="5 6" key="1">
    <citation type="submission" date="2021-04" db="EMBL/GenBank/DDBJ databases">
        <title>Whole genome sequence analysis of a thiophenic sulfur metabolizing bacteria.</title>
        <authorList>
            <person name="Akhtar N."/>
            <person name="Akram J."/>
            <person name="Aslam A."/>
        </authorList>
    </citation>
    <scope>NUCLEOTIDE SEQUENCE [LARGE SCALE GENOMIC DNA]</scope>
    <source>
        <strain evidence="5 6">3OW</strain>
    </source>
</reference>
<feature type="transmembrane region" description="Helical" evidence="4">
    <location>
        <begin position="102"/>
        <end position="127"/>
    </location>
</feature>
<evidence type="ECO:0000256" key="3">
    <source>
        <dbReference type="SAM" id="MobiDB-lite"/>
    </source>
</evidence>
<evidence type="ECO:0008006" key="7">
    <source>
        <dbReference type="Google" id="ProtNLM"/>
    </source>
</evidence>
<dbReference type="PANTHER" id="PTHR37042:SF4">
    <property type="entry name" value="OUTER MEMBRANE PROTEIN RV1973"/>
    <property type="match status" value="1"/>
</dbReference>
<organism evidence="5 6">
    <name type="scientific">Tsukamurella paurometabola</name>
    <name type="common">Corynebacterium paurometabolum</name>
    <dbReference type="NCBI Taxonomy" id="2061"/>
    <lineage>
        <taxon>Bacteria</taxon>
        <taxon>Bacillati</taxon>
        <taxon>Actinomycetota</taxon>
        <taxon>Actinomycetes</taxon>
        <taxon>Mycobacteriales</taxon>
        <taxon>Tsukamurellaceae</taxon>
        <taxon>Tsukamurella</taxon>
    </lineage>
</organism>
<dbReference type="PANTHER" id="PTHR37042">
    <property type="entry name" value="OUTER MEMBRANE PROTEIN RV1973"/>
    <property type="match status" value="1"/>
</dbReference>
<feature type="compositionally biased region" description="Basic and acidic residues" evidence="3">
    <location>
        <begin position="13"/>
        <end position="42"/>
    </location>
</feature>
<dbReference type="EMBL" id="JAGXOE010000047">
    <property type="protein sequence ID" value="MBS4102992.1"/>
    <property type="molecule type" value="Genomic_DNA"/>
</dbReference>
<keyword evidence="2 4" id="KW-0472">Membrane</keyword>
<dbReference type="Proteomes" id="UP000676853">
    <property type="component" value="Unassembled WGS sequence"/>
</dbReference>
<accession>A0ABS5NFE7</accession>
<evidence type="ECO:0000256" key="2">
    <source>
        <dbReference type="ARBA" id="ARBA00023136"/>
    </source>
</evidence>
<protein>
    <recommendedName>
        <fullName evidence="7">Mce-associated membrane protein</fullName>
    </recommendedName>
</protein>
<evidence type="ECO:0000256" key="4">
    <source>
        <dbReference type="SAM" id="Phobius"/>
    </source>
</evidence>
<evidence type="ECO:0000313" key="6">
    <source>
        <dbReference type="Proteomes" id="UP000676853"/>
    </source>
</evidence>
<evidence type="ECO:0000313" key="5">
    <source>
        <dbReference type="EMBL" id="MBS4102992.1"/>
    </source>
</evidence>
<feature type="region of interest" description="Disordered" evidence="3">
    <location>
        <begin position="1"/>
        <end position="97"/>
    </location>
</feature>
<name>A0ABS5NFE7_TSUPA</name>
<comment type="caution">
    <text evidence="5">The sequence shown here is derived from an EMBL/GenBank/DDBJ whole genome shotgun (WGS) entry which is preliminary data.</text>
</comment>
<gene>
    <name evidence="5" type="ORF">KFZ73_17315</name>
</gene>
<proteinExistence type="predicted"/>
<keyword evidence="4" id="KW-0812">Transmembrane</keyword>
<keyword evidence="6" id="KW-1185">Reference proteome</keyword>
<comment type="subcellular location">
    <subcellularLocation>
        <location evidence="1">Membrane</location>
    </subcellularLocation>
</comment>
<dbReference type="RefSeq" id="WP_212554516.1">
    <property type="nucleotide sequence ID" value="NZ_JAGXOE010000047.1"/>
</dbReference>